<name>A0A103XMF0_CYNCS</name>
<keyword evidence="3" id="KW-0575">Peroxidase</keyword>
<dbReference type="SUPFAM" id="SSF48113">
    <property type="entry name" value="Heme-dependent peroxidases"/>
    <property type="match status" value="1"/>
</dbReference>
<protein>
    <submittedName>
        <fullName evidence="3">Heme peroxidase</fullName>
    </submittedName>
</protein>
<feature type="domain" description="Plant heme peroxidase family profile" evidence="2">
    <location>
        <begin position="29"/>
        <end position="61"/>
    </location>
</feature>
<sequence length="61" mass="6845">MDEEFSNPMQSCGATQRRKGVRGLRGMRFDIEFGRSMVKMGNTDLKTGSEGEIRRVCTATN</sequence>
<dbReference type="AlphaFoldDB" id="A0A103XMF0"/>
<evidence type="ECO:0000313" key="4">
    <source>
        <dbReference type="Proteomes" id="UP000243975"/>
    </source>
</evidence>
<dbReference type="Proteomes" id="UP000243975">
    <property type="component" value="Unassembled WGS sequence"/>
</dbReference>
<evidence type="ECO:0000259" key="2">
    <source>
        <dbReference type="PROSITE" id="PS50873"/>
    </source>
</evidence>
<dbReference type="GO" id="GO:0006979">
    <property type="term" value="P:response to oxidative stress"/>
    <property type="evidence" value="ECO:0007669"/>
    <property type="project" value="InterPro"/>
</dbReference>
<keyword evidence="3" id="KW-0560">Oxidoreductase</keyword>
<keyword evidence="4" id="KW-1185">Reference proteome</keyword>
<dbReference type="InterPro" id="IPR010255">
    <property type="entry name" value="Haem_peroxidase_sf"/>
</dbReference>
<proteinExistence type="predicted"/>
<evidence type="ECO:0000256" key="1">
    <source>
        <dbReference type="SAM" id="MobiDB-lite"/>
    </source>
</evidence>
<reference evidence="3 4" key="1">
    <citation type="journal article" date="2016" name="Sci. Rep.">
        <title>The genome sequence of the outbreeding globe artichoke constructed de novo incorporating a phase-aware low-pass sequencing strategy of F1 progeny.</title>
        <authorList>
            <person name="Scaglione D."/>
            <person name="Reyes-Chin-Wo S."/>
            <person name="Acquadro A."/>
            <person name="Froenicke L."/>
            <person name="Portis E."/>
            <person name="Beitel C."/>
            <person name="Tirone M."/>
            <person name="Mauro R."/>
            <person name="Lo Monaco A."/>
            <person name="Mauromicale G."/>
            <person name="Faccioli P."/>
            <person name="Cattivelli L."/>
            <person name="Rieseberg L."/>
            <person name="Michelmore R."/>
            <person name="Lanteri S."/>
        </authorList>
    </citation>
    <scope>NUCLEOTIDE SEQUENCE [LARGE SCALE GENOMIC DNA]</scope>
    <source>
        <strain evidence="3">2C</strain>
    </source>
</reference>
<dbReference type="GO" id="GO:0004601">
    <property type="term" value="F:peroxidase activity"/>
    <property type="evidence" value="ECO:0007669"/>
    <property type="project" value="UniProtKB-KW"/>
</dbReference>
<gene>
    <name evidence="3" type="ORF">Ccrd_004480</name>
</gene>
<dbReference type="GO" id="GO:0020037">
    <property type="term" value="F:heme binding"/>
    <property type="evidence" value="ECO:0007669"/>
    <property type="project" value="InterPro"/>
</dbReference>
<comment type="caution">
    <text evidence="3">The sequence shown here is derived from an EMBL/GenBank/DDBJ whole genome shotgun (WGS) entry which is preliminary data.</text>
</comment>
<dbReference type="Gene3D" id="1.10.520.10">
    <property type="match status" value="1"/>
</dbReference>
<dbReference type="Gene3D" id="1.10.420.10">
    <property type="entry name" value="Peroxidase, domain 2"/>
    <property type="match status" value="1"/>
</dbReference>
<accession>A0A103XMF0</accession>
<dbReference type="Gramene" id="KVH93466">
    <property type="protein sequence ID" value="KVH93466"/>
    <property type="gene ID" value="Ccrd_004480"/>
</dbReference>
<feature type="region of interest" description="Disordered" evidence="1">
    <location>
        <begin position="1"/>
        <end position="20"/>
    </location>
</feature>
<dbReference type="InterPro" id="IPR002016">
    <property type="entry name" value="Haem_peroxidase"/>
</dbReference>
<organism evidence="3 4">
    <name type="scientific">Cynara cardunculus var. scolymus</name>
    <name type="common">Globe artichoke</name>
    <name type="synonym">Cynara scolymus</name>
    <dbReference type="NCBI Taxonomy" id="59895"/>
    <lineage>
        <taxon>Eukaryota</taxon>
        <taxon>Viridiplantae</taxon>
        <taxon>Streptophyta</taxon>
        <taxon>Embryophyta</taxon>
        <taxon>Tracheophyta</taxon>
        <taxon>Spermatophyta</taxon>
        <taxon>Magnoliopsida</taxon>
        <taxon>eudicotyledons</taxon>
        <taxon>Gunneridae</taxon>
        <taxon>Pentapetalae</taxon>
        <taxon>asterids</taxon>
        <taxon>campanulids</taxon>
        <taxon>Asterales</taxon>
        <taxon>Asteraceae</taxon>
        <taxon>Carduoideae</taxon>
        <taxon>Cardueae</taxon>
        <taxon>Carduinae</taxon>
        <taxon>Cynara</taxon>
    </lineage>
</organism>
<dbReference type="PROSITE" id="PS50873">
    <property type="entry name" value="PEROXIDASE_4"/>
    <property type="match status" value="1"/>
</dbReference>
<evidence type="ECO:0000313" key="3">
    <source>
        <dbReference type="EMBL" id="KVH93466.1"/>
    </source>
</evidence>
<dbReference type="EMBL" id="LEKV01004763">
    <property type="protein sequence ID" value="KVH93466.1"/>
    <property type="molecule type" value="Genomic_DNA"/>
</dbReference>